<reference evidence="3 4" key="1">
    <citation type="journal article" date="2009" name="Appl. Environ. Microbiol.">
        <title>Rhizobium sp. strain NGR234 possesses a remarkable number of secretion systems.</title>
        <authorList>
            <person name="Schmeisser C."/>
            <person name="Liesegang H."/>
            <person name="Krysciak D."/>
            <person name="Bakkou N."/>
            <person name="Le Quere A."/>
            <person name="Wollherr A."/>
            <person name="Heinemeyer I."/>
            <person name="Morgenstern B."/>
            <person name="Pommerening-Roeser A."/>
            <person name="Flores M."/>
            <person name="Palacios R."/>
            <person name="Brenner S."/>
            <person name="Gottschalk G."/>
            <person name="Schmitz R.A."/>
            <person name="Broughton W.J."/>
            <person name="Perret X."/>
            <person name="Strittmatter A.W."/>
            <person name="Streit W.R."/>
        </authorList>
    </citation>
    <scope>NUCLEOTIDE SEQUENCE [LARGE SCALE GENOMIC DNA]</scope>
    <source>
        <strain evidence="4">NBRC 101917 / NGR234</strain>
    </source>
</reference>
<dbReference type="Pfam" id="PF01370">
    <property type="entry name" value="Epimerase"/>
    <property type="match status" value="1"/>
</dbReference>
<dbReference type="Proteomes" id="UP000001054">
    <property type="component" value="Chromosome"/>
</dbReference>
<sequence length="333" mass="35636">MTRVLVSGGTGFVGRFIVEHLLQRGYKVAVGGRSEPPAGFFTQPVTYVPLRLDPDADQVAAFDNVCYFVHAAFEHVEGKYRGGEGTDPEGFRRANVDGSVRLFEEARTAGVRRCVFLSSRAVYGETPSTILHENTPTQPDTLYGVVKLAAEDALESMTAPDFVTTSLRVTGAYGPAGPGRTHKWSGLFADYLAGRPVQPRVGTEVYGDDIAASVRLMLENDPAKVSGQVFNVSDVLTGNRDILSVLQVATDCPNPLPPAAEAKEFKEMSTEKLRALGWLPGGRERLAATIRELAGAGAQCNVSEPHTPVTAPLLGFNPRTSPLPARGERGPGA</sequence>
<organism evidence="3 4">
    <name type="scientific">Sinorhizobium fredii (strain NBRC 101917 / NGR234)</name>
    <dbReference type="NCBI Taxonomy" id="394"/>
    <lineage>
        <taxon>Bacteria</taxon>
        <taxon>Pseudomonadati</taxon>
        <taxon>Pseudomonadota</taxon>
        <taxon>Alphaproteobacteria</taxon>
        <taxon>Hyphomicrobiales</taxon>
        <taxon>Rhizobiaceae</taxon>
        <taxon>Sinorhizobium/Ensifer group</taxon>
        <taxon>Sinorhizobium</taxon>
    </lineage>
</organism>
<name>C3MIH3_SINFN</name>
<dbReference type="Gene3D" id="3.40.50.720">
    <property type="entry name" value="NAD(P)-binding Rossmann-like Domain"/>
    <property type="match status" value="1"/>
</dbReference>
<feature type="region of interest" description="Disordered" evidence="1">
    <location>
        <begin position="309"/>
        <end position="333"/>
    </location>
</feature>
<accession>C3MIH3</accession>
<dbReference type="SUPFAM" id="SSF51735">
    <property type="entry name" value="NAD(P)-binding Rossmann-fold domains"/>
    <property type="match status" value="1"/>
</dbReference>
<evidence type="ECO:0000313" key="4">
    <source>
        <dbReference type="Proteomes" id="UP000001054"/>
    </source>
</evidence>
<gene>
    <name evidence="3" type="ordered locus">NGR_c27890</name>
</gene>
<dbReference type="OrthoDB" id="9814124at2"/>
<dbReference type="eggNOG" id="COG0451">
    <property type="taxonomic scope" value="Bacteria"/>
</dbReference>
<dbReference type="HOGENOM" id="CLU_075539_0_0_5"/>
<evidence type="ECO:0000259" key="2">
    <source>
        <dbReference type="Pfam" id="PF01370"/>
    </source>
</evidence>
<dbReference type="PANTHER" id="PTHR43245:SF55">
    <property type="entry name" value="NAD(P)-BINDING DOMAIN-CONTAINING PROTEIN"/>
    <property type="match status" value="1"/>
</dbReference>
<dbReference type="STRING" id="394.NGR_c27890"/>
<dbReference type="PANTHER" id="PTHR43245">
    <property type="entry name" value="BIFUNCTIONAL POLYMYXIN RESISTANCE PROTEIN ARNA"/>
    <property type="match status" value="1"/>
</dbReference>
<dbReference type="CDD" id="cd08946">
    <property type="entry name" value="SDR_e"/>
    <property type="match status" value="1"/>
</dbReference>
<protein>
    <submittedName>
        <fullName evidence="3">UDP-glucose 4-epimerase</fullName>
    </submittedName>
</protein>
<keyword evidence="4" id="KW-1185">Reference proteome</keyword>
<dbReference type="KEGG" id="rhi:NGR_c27890"/>
<dbReference type="EMBL" id="CP001389">
    <property type="protein sequence ID" value="ACP26536.1"/>
    <property type="molecule type" value="Genomic_DNA"/>
</dbReference>
<dbReference type="InterPro" id="IPR036291">
    <property type="entry name" value="NAD(P)-bd_dom_sf"/>
</dbReference>
<dbReference type="InterPro" id="IPR050177">
    <property type="entry name" value="Lipid_A_modif_metabolic_enz"/>
</dbReference>
<evidence type="ECO:0000313" key="3">
    <source>
        <dbReference type="EMBL" id="ACP26536.1"/>
    </source>
</evidence>
<dbReference type="RefSeq" id="WP_012709292.1">
    <property type="nucleotide sequence ID" value="NC_012587.1"/>
</dbReference>
<evidence type="ECO:0000256" key="1">
    <source>
        <dbReference type="SAM" id="MobiDB-lite"/>
    </source>
</evidence>
<dbReference type="InterPro" id="IPR001509">
    <property type="entry name" value="Epimerase_deHydtase"/>
</dbReference>
<feature type="domain" description="NAD-dependent epimerase/dehydratase" evidence="2">
    <location>
        <begin position="4"/>
        <end position="232"/>
    </location>
</feature>
<dbReference type="AlphaFoldDB" id="C3MIH3"/>
<proteinExistence type="predicted"/>
<dbReference type="PATRIC" id="fig|394.7.peg.5624"/>